<evidence type="ECO:0000256" key="5">
    <source>
        <dbReference type="ARBA" id="ARBA00022490"/>
    </source>
</evidence>
<keyword evidence="7 12" id="KW-0653">Protein transport</keyword>
<dbReference type="OrthoDB" id="10249988at2759"/>
<keyword evidence="5 12" id="KW-0963">Cytoplasm</keyword>
<protein>
    <recommendedName>
        <fullName evidence="12">Coatomer subunit zeta</fullName>
    </recommendedName>
</protein>
<dbReference type="InterPro" id="IPR011012">
    <property type="entry name" value="Longin-like_dom_sf"/>
</dbReference>
<dbReference type="InterPro" id="IPR022775">
    <property type="entry name" value="AP_mu_sigma_su"/>
</dbReference>
<evidence type="ECO:0000256" key="10">
    <source>
        <dbReference type="ARBA" id="ARBA00023329"/>
    </source>
</evidence>
<evidence type="ECO:0000256" key="12">
    <source>
        <dbReference type="RuleBase" id="RU366053"/>
    </source>
</evidence>
<reference evidence="14" key="1">
    <citation type="submission" date="2020-05" db="EMBL/GenBank/DDBJ databases">
        <title>Mycena genomes resolve the evolution of fungal bioluminescence.</title>
        <authorList>
            <person name="Tsai I.J."/>
        </authorList>
    </citation>
    <scope>NUCLEOTIDE SEQUENCE</scope>
    <source>
        <strain evidence="14">171206Taipei</strain>
    </source>
</reference>
<dbReference type="Gene3D" id="3.30.450.60">
    <property type="match status" value="1"/>
</dbReference>
<dbReference type="GO" id="GO:0006890">
    <property type="term" value="P:retrograde vesicle-mediated transport, Golgi to endoplasmic reticulum"/>
    <property type="evidence" value="ECO:0007669"/>
    <property type="project" value="UniProtKB-UniRule"/>
</dbReference>
<dbReference type="Proteomes" id="UP000636479">
    <property type="component" value="Unassembled WGS sequence"/>
</dbReference>
<organism evidence="14 15">
    <name type="scientific">Mycena indigotica</name>
    <dbReference type="NCBI Taxonomy" id="2126181"/>
    <lineage>
        <taxon>Eukaryota</taxon>
        <taxon>Fungi</taxon>
        <taxon>Dikarya</taxon>
        <taxon>Basidiomycota</taxon>
        <taxon>Agaricomycotina</taxon>
        <taxon>Agaricomycetes</taxon>
        <taxon>Agaricomycetidae</taxon>
        <taxon>Agaricales</taxon>
        <taxon>Marasmiineae</taxon>
        <taxon>Mycenaceae</taxon>
        <taxon>Mycena</taxon>
    </lineage>
</organism>
<evidence type="ECO:0000313" key="14">
    <source>
        <dbReference type="EMBL" id="KAF7309750.1"/>
    </source>
</evidence>
<accession>A0A8H6T2N4</accession>
<dbReference type="Pfam" id="PF01217">
    <property type="entry name" value="Clat_adaptor_s"/>
    <property type="match status" value="1"/>
</dbReference>
<keyword evidence="15" id="KW-1185">Reference proteome</keyword>
<evidence type="ECO:0000256" key="11">
    <source>
        <dbReference type="ARBA" id="ARBA00045555"/>
    </source>
</evidence>
<evidence type="ECO:0000256" key="4">
    <source>
        <dbReference type="ARBA" id="ARBA00022448"/>
    </source>
</evidence>
<name>A0A8H6T2N4_9AGAR</name>
<comment type="subcellular location">
    <subcellularLocation>
        <location evidence="12">Cytoplasm</location>
    </subcellularLocation>
    <subcellularLocation>
        <location evidence="1 12">Golgi apparatus membrane</location>
        <topology evidence="1 12">Peripheral membrane protein</topology>
        <orientation evidence="1 12">Cytoplasmic side</orientation>
    </subcellularLocation>
    <subcellularLocation>
        <location evidence="12">Cytoplasmic vesicle</location>
        <location evidence="12">COPI-coated vesicle membrane</location>
        <topology evidence="12">Peripheral membrane protein</topology>
        <orientation evidence="12">Cytoplasmic side</orientation>
    </subcellularLocation>
</comment>
<sequence>MNLSLYSVNAFLILDTEGARVLAKYYRPKGHPQGESKQFQTLKEQKAFEKGLWQKTKKAGGDIILYDGHLAVYKHSLDLIIYFIAGPSENELMLSTALNNFVDALTLLMRNQIEKRGVLENLDLVLLCLDETIDDGIIVDTDPAAISSRVSRPRPDTTEIIINEQTIMSAYQTVKEKMAQRIGQL</sequence>
<dbReference type="GO" id="GO:0000139">
    <property type="term" value="C:Golgi membrane"/>
    <property type="evidence" value="ECO:0007669"/>
    <property type="project" value="UniProtKB-SubCell"/>
</dbReference>
<keyword evidence="6 12" id="KW-0931">ER-Golgi transport</keyword>
<proteinExistence type="inferred from homology"/>
<keyword evidence="9 12" id="KW-0472">Membrane</keyword>
<feature type="domain" description="AP complex mu/sigma subunit" evidence="13">
    <location>
        <begin position="8"/>
        <end position="151"/>
    </location>
</feature>
<dbReference type="SUPFAM" id="SSF64356">
    <property type="entry name" value="SNARE-like"/>
    <property type="match status" value="1"/>
</dbReference>
<keyword evidence="10 12" id="KW-0968">Cytoplasmic vesicle</keyword>
<comment type="caution">
    <text evidence="14">The sequence shown here is derived from an EMBL/GenBank/DDBJ whole genome shotgun (WGS) entry which is preliminary data.</text>
</comment>
<dbReference type="GO" id="GO:0030126">
    <property type="term" value="C:COPI vesicle coat"/>
    <property type="evidence" value="ECO:0007669"/>
    <property type="project" value="UniProtKB-UniRule"/>
</dbReference>
<dbReference type="GO" id="GO:0006891">
    <property type="term" value="P:intra-Golgi vesicle-mediated transport"/>
    <property type="evidence" value="ECO:0007669"/>
    <property type="project" value="TreeGrafter"/>
</dbReference>
<evidence type="ECO:0000256" key="3">
    <source>
        <dbReference type="ARBA" id="ARBA00011775"/>
    </source>
</evidence>
<dbReference type="PANTHER" id="PTHR11043:SF0">
    <property type="entry name" value="COATOMER SUBUNIT ZETA"/>
    <property type="match status" value="1"/>
</dbReference>
<dbReference type="CDD" id="cd14829">
    <property type="entry name" value="Zeta-COP"/>
    <property type="match status" value="1"/>
</dbReference>
<evidence type="ECO:0000256" key="8">
    <source>
        <dbReference type="ARBA" id="ARBA00023034"/>
    </source>
</evidence>
<dbReference type="GeneID" id="59342831"/>
<keyword evidence="4 12" id="KW-0813">Transport</keyword>
<dbReference type="InterPro" id="IPR039652">
    <property type="entry name" value="Coatomer_zeta"/>
</dbReference>
<dbReference type="AlphaFoldDB" id="A0A8H6T2N4"/>
<evidence type="ECO:0000256" key="7">
    <source>
        <dbReference type="ARBA" id="ARBA00022927"/>
    </source>
</evidence>
<evidence type="ECO:0000256" key="1">
    <source>
        <dbReference type="ARBA" id="ARBA00004255"/>
    </source>
</evidence>
<evidence type="ECO:0000256" key="6">
    <source>
        <dbReference type="ARBA" id="ARBA00022892"/>
    </source>
</evidence>
<dbReference type="GO" id="GO:0006886">
    <property type="term" value="P:intracellular protein transport"/>
    <property type="evidence" value="ECO:0007669"/>
    <property type="project" value="TreeGrafter"/>
</dbReference>
<gene>
    <name evidence="14" type="ORF">MIND_00346800</name>
</gene>
<evidence type="ECO:0000259" key="13">
    <source>
        <dbReference type="Pfam" id="PF01217"/>
    </source>
</evidence>
<evidence type="ECO:0000313" key="15">
    <source>
        <dbReference type="Proteomes" id="UP000636479"/>
    </source>
</evidence>
<dbReference type="EMBL" id="JACAZF010000003">
    <property type="protein sequence ID" value="KAF7309750.1"/>
    <property type="molecule type" value="Genomic_DNA"/>
</dbReference>
<dbReference type="RefSeq" id="XP_037223200.1">
    <property type="nucleotide sequence ID" value="XM_037360315.1"/>
</dbReference>
<evidence type="ECO:0000256" key="2">
    <source>
        <dbReference type="ARBA" id="ARBA00006972"/>
    </source>
</evidence>
<comment type="similarity">
    <text evidence="2 12">Belongs to the adaptor complexes small subunit family.</text>
</comment>
<evidence type="ECO:0000256" key="9">
    <source>
        <dbReference type="ARBA" id="ARBA00023136"/>
    </source>
</evidence>
<keyword evidence="8 12" id="KW-0333">Golgi apparatus</keyword>
<comment type="function">
    <text evidence="11">The coatomer is a cytosolic protein complex that binds to dilysine motifs and reversibly associates with Golgi non-clathrin-coated vesicles, which further mediate biosynthetic protein transport from the ER, via the Golgi up to the trans Golgi network. Coatomer complex is required for budding from Golgi membranes, and is essential for the retrograde Golgi-to-ER transport of dilysine-tagged proteins. The zeta subunit may be involved in regulating the coat assembly and, hence, the rate of biosynthetic protein transport due to its association-dissociation properties with the coatomer complex.</text>
</comment>
<comment type="subunit">
    <text evidence="3 12">Oligomeric complex that consists of at least the alpha, beta, beta', gamma, delta, epsilon and zeta subunits.</text>
</comment>
<dbReference type="PANTHER" id="PTHR11043">
    <property type="entry name" value="ZETA-COAT PROTEIN"/>
    <property type="match status" value="1"/>
</dbReference>
<dbReference type="FunFam" id="3.30.450.60:FF:000013">
    <property type="entry name" value="Coatomer subunit zeta"/>
    <property type="match status" value="1"/>
</dbReference>